<sequence>MVTRSWLFDAMIYMYALSLLFYFSDFANANRSAKRMGTGLLLFVWVLQTAYLGINLYGHLTEWAFARSDVLFMFSWLIVTISLLINRFFRIELFVFFVNVLGFAILALNVFGNPHVTPIKPDWNINDELLFIHITLAISSYVAFSIAAIFSGMYVFLHKMLKAKKFSKTVMRLPSLEKIEHYTYLSVIVGTPLLLMALSLGVVWVVLEGDRNLLYDPKVINSFFVLAAYAFYLFQQHSMRISGNKLAAWNLAAFLIVVLNFVVSNLVSGFHGWIWS</sequence>
<feature type="transmembrane region" description="Helical" evidence="1">
    <location>
        <begin position="246"/>
        <end position="267"/>
    </location>
</feature>
<protein>
    <submittedName>
        <fullName evidence="3">Cytochrome c biogenesis protein</fullName>
    </submittedName>
</protein>
<feature type="transmembrane region" description="Helical" evidence="1">
    <location>
        <begin position="70"/>
        <end position="86"/>
    </location>
</feature>
<proteinExistence type="predicted"/>
<dbReference type="InterPro" id="IPR002541">
    <property type="entry name" value="Cyt_c_assembly"/>
</dbReference>
<evidence type="ECO:0000313" key="4">
    <source>
        <dbReference type="Proteomes" id="UP001527099"/>
    </source>
</evidence>
<dbReference type="InterPro" id="IPR052372">
    <property type="entry name" value="YpjD/HemX"/>
</dbReference>
<evidence type="ECO:0000259" key="2">
    <source>
        <dbReference type="Pfam" id="PF01578"/>
    </source>
</evidence>
<dbReference type="PANTHER" id="PTHR38034:SF1">
    <property type="entry name" value="INNER MEMBRANE PROTEIN YPJD"/>
    <property type="match status" value="1"/>
</dbReference>
<feature type="transmembrane region" description="Helical" evidence="1">
    <location>
        <begin position="131"/>
        <end position="157"/>
    </location>
</feature>
<dbReference type="Pfam" id="PF01578">
    <property type="entry name" value="Cytochrom_C_asm"/>
    <property type="match status" value="1"/>
</dbReference>
<keyword evidence="1" id="KW-1133">Transmembrane helix</keyword>
<keyword evidence="1" id="KW-0472">Membrane</keyword>
<accession>A0ABT4GDQ5</accession>
<evidence type="ECO:0000313" key="3">
    <source>
        <dbReference type="EMBL" id="MCY9694300.1"/>
    </source>
</evidence>
<comment type="caution">
    <text evidence="3">The sequence shown here is derived from an EMBL/GenBank/DDBJ whole genome shotgun (WGS) entry which is preliminary data.</text>
</comment>
<evidence type="ECO:0000256" key="1">
    <source>
        <dbReference type="SAM" id="Phobius"/>
    </source>
</evidence>
<dbReference type="RefSeq" id="WP_268616020.1">
    <property type="nucleotide sequence ID" value="NZ_JAMDMX010000046.1"/>
</dbReference>
<feature type="transmembrane region" description="Helical" evidence="1">
    <location>
        <begin position="6"/>
        <end position="24"/>
    </location>
</feature>
<feature type="transmembrane region" description="Helical" evidence="1">
    <location>
        <begin position="219"/>
        <end position="234"/>
    </location>
</feature>
<keyword evidence="1" id="KW-0812">Transmembrane</keyword>
<feature type="transmembrane region" description="Helical" evidence="1">
    <location>
        <begin position="36"/>
        <end position="58"/>
    </location>
</feature>
<feature type="transmembrane region" description="Helical" evidence="1">
    <location>
        <begin position="182"/>
        <end position="207"/>
    </location>
</feature>
<feature type="transmembrane region" description="Helical" evidence="1">
    <location>
        <begin position="93"/>
        <end position="111"/>
    </location>
</feature>
<organism evidence="3 4">
    <name type="scientific">Paenibacillus alginolyticus</name>
    <dbReference type="NCBI Taxonomy" id="59839"/>
    <lineage>
        <taxon>Bacteria</taxon>
        <taxon>Bacillati</taxon>
        <taxon>Bacillota</taxon>
        <taxon>Bacilli</taxon>
        <taxon>Bacillales</taxon>
        <taxon>Paenibacillaceae</taxon>
        <taxon>Paenibacillus</taxon>
    </lineage>
</organism>
<feature type="domain" description="Cytochrome c assembly protein" evidence="2">
    <location>
        <begin position="70"/>
        <end position="271"/>
    </location>
</feature>
<dbReference type="EMBL" id="JAMDMX010000046">
    <property type="protein sequence ID" value="MCY9694300.1"/>
    <property type="molecule type" value="Genomic_DNA"/>
</dbReference>
<gene>
    <name evidence="3" type="ORF">M5X19_15510</name>
</gene>
<keyword evidence="4" id="KW-1185">Reference proteome</keyword>
<reference evidence="3 4" key="1">
    <citation type="submission" date="2022-05" db="EMBL/GenBank/DDBJ databases">
        <title>Genome Sequencing of Bee-Associated Microbes.</title>
        <authorList>
            <person name="Dunlap C."/>
        </authorList>
    </citation>
    <scope>NUCLEOTIDE SEQUENCE [LARGE SCALE GENOMIC DNA]</scope>
    <source>
        <strain evidence="3 4">NRRL B-14421</strain>
    </source>
</reference>
<name>A0ABT4GDQ5_9BACL</name>
<dbReference type="PANTHER" id="PTHR38034">
    <property type="entry name" value="INNER MEMBRANE PROTEIN YPJD"/>
    <property type="match status" value="1"/>
</dbReference>
<dbReference type="Proteomes" id="UP001527099">
    <property type="component" value="Unassembled WGS sequence"/>
</dbReference>